<dbReference type="HOGENOM" id="CLU_007061_0_2_1"/>
<feature type="compositionally biased region" description="Acidic residues" evidence="1">
    <location>
        <begin position="14"/>
        <end position="26"/>
    </location>
</feature>
<dbReference type="OrthoDB" id="3251235at2759"/>
<dbReference type="EMBL" id="KN820316">
    <property type="protein sequence ID" value="KIJ06461.1"/>
    <property type="molecule type" value="Genomic_DNA"/>
</dbReference>
<dbReference type="InterPro" id="IPR046496">
    <property type="entry name" value="DUF6589"/>
</dbReference>
<feature type="domain" description="DUF6589" evidence="2">
    <location>
        <begin position="304"/>
        <end position="703"/>
    </location>
</feature>
<evidence type="ECO:0000259" key="2">
    <source>
        <dbReference type="Pfam" id="PF20231"/>
    </source>
</evidence>
<gene>
    <name evidence="3" type="ORF">PAXINDRAFT_182682</name>
</gene>
<reference evidence="4" key="2">
    <citation type="submission" date="2015-01" db="EMBL/GenBank/DDBJ databases">
        <title>Evolutionary Origins and Diversification of the Mycorrhizal Mutualists.</title>
        <authorList>
            <consortium name="DOE Joint Genome Institute"/>
            <consortium name="Mycorrhizal Genomics Consortium"/>
            <person name="Kohler A."/>
            <person name="Kuo A."/>
            <person name="Nagy L.G."/>
            <person name="Floudas D."/>
            <person name="Copeland A."/>
            <person name="Barry K.W."/>
            <person name="Cichocki N."/>
            <person name="Veneault-Fourrey C."/>
            <person name="LaButti K."/>
            <person name="Lindquist E.A."/>
            <person name="Lipzen A."/>
            <person name="Lundell T."/>
            <person name="Morin E."/>
            <person name="Murat C."/>
            <person name="Riley R."/>
            <person name="Ohm R."/>
            <person name="Sun H."/>
            <person name="Tunlid A."/>
            <person name="Henrissat B."/>
            <person name="Grigoriev I.V."/>
            <person name="Hibbett D.S."/>
            <person name="Martin F."/>
        </authorList>
    </citation>
    <scope>NUCLEOTIDE SEQUENCE [LARGE SCALE GENOMIC DNA]</scope>
    <source>
        <strain evidence="4">ATCC 200175</strain>
    </source>
</reference>
<proteinExistence type="predicted"/>
<accession>A0A0C9TGP6</accession>
<organism evidence="3 4">
    <name type="scientific">Paxillus involutus ATCC 200175</name>
    <dbReference type="NCBI Taxonomy" id="664439"/>
    <lineage>
        <taxon>Eukaryota</taxon>
        <taxon>Fungi</taxon>
        <taxon>Dikarya</taxon>
        <taxon>Basidiomycota</taxon>
        <taxon>Agaricomycotina</taxon>
        <taxon>Agaricomycetes</taxon>
        <taxon>Agaricomycetidae</taxon>
        <taxon>Boletales</taxon>
        <taxon>Paxilineae</taxon>
        <taxon>Paxillaceae</taxon>
        <taxon>Paxillus</taxon>
    </lineage>
</organism>
<evidence type="ECO:0000313" key="3">
    <source>
        <dbReference type="EMBL" id="KIJ06461.1"/>
    </source>
</evidence>
<keyword evidence="4" id="KW-1185">Reference proteome</keyword>
<dbReference type="Proteomes" id="UP000053647">
    <property type="component" value="Unassembled WGS sequence"/>
</dbReference>
<evidence type="ECO:0000256" key="1">
    <source>
        <dbReference type="SAM" id="MobiDB-lite"/>
    </source>
</evidence>
<name>A0A0C9TGP6_PAXIN</name>
<sequence>MQEDGFWDELLARDDDEDDWDTDIEYDACPTSPNPDPSTPFIGSNVNLDQNDSDIVSDSDEPLSAITTKIKHVLTQMAAMGLSLPKFLHAISWGDPGCVADSQVRGARTVLMNSKELPLILHNWWKPPRSAASHKSRTKAANNIMENFAHKCLRSVLDQELDMVSEILKSLDDVSEEFYTSTKFGDLAREFEEVAPTLWTLLRKSAYTDKQEKRNSRKNPDKFRGLSAKAFDTLHALAITMSHKWTADHVAKLSAAAMKEVTELMELFPWLISYDNINIPFRVFSQRLDNKDKFGSGVAATVSYPHVHRRTIYEVLQILLMSPEFDFKTYTGCDSPLLHPPPSVHALPHGPEHATQQYMLGSVNIPEQSYADNERVVDELLHQLGLSGALEKEQRLALEKIIVWLGDQLTVERLRGLFKYRSQDANSFDRLDWTVLMYGWLHLQMVFANSLHKQYLGTTAGRGLMQAFTLLGRKGLGSVSTRGPFHHHLKEALTHVAEAHLRLDWLAVGSVDDLAELRNCTPDELVALAERLVNEHASSDALEVMDSRPEEERDEIKRSTILWNRDVLHYIVLDESIKNGDVGLMEAMLPMLLYRFTGGRNSKYAIEVLELLQGLHKEWPPAVCNFMQEHGWLVNFEGKRNSFLPIDMAQEHNIKDIKVTYKSEGPNIQWEYFKKLHPALRVIRQLGKHMENEFNTVTCGMKHGVPKKDADIILLQSSYYAAKVHEDIPGRQRVGSKHDKVVDIISKGAIKLQTSCTIQRWQAARNFRRSHEEDWEDISNGNGDE</sequence>
<feature type="compositionally biased region" description="Polar residues" evidence="1">
    <location>
        <begin position="41"/>
        <end position="50"/>
    </location>
</feature>
<evidence type="ECO:0000313" key="4">
    <source>
        <dbReference type="Proteomes" id="UP000053647"/>
    </source>
</evidence>
<feature type="region of interest" description="Disordered" evidence="1">
    <location>
        <begin position="1"/>
        <end position="59"/>
    </location>
</feature>
<reference evidence="3 4" key="1">
    <citation type="submission" date="2014-06" db="EMBL/GenBank/DDBJ databases">
        <authorList>
            <consortium name="DOE Joint Genome Institute"/>
            <person name="Kuo A."/>
            <person name="Kohler A."/>
            <person name="Nagy L.G."/>
            <person name="Floudas D."/>
            <person name="Copeland A."/>
            <person name="Barry K.W."/>
            <person name="Cichocki N."/>
            <person name="Veneault-Fourrey C."/>
            <person name="LaButti K."/>
            <person name="Lindquist E.A."/>
            <person name="Lipzen A."/>
            <person name="Lundell T."/>
            <person name="Morin E."/>
            <person name="Murat C."/>
            <person name="Sun H."/>
            <person name="Tunlid A."/>
            <person name="Henrissat B."/>
            <person name="Grigoriev I.V."/>
            <person name="Hibbett D.S."/>
            <person name="Martin F."/>
            <person name="Nordberg H.P."/>
            <person name="Cantor M.N."/>
            <person name="Hua S.X."/>
        </authorList>
    </citation>
    <scope>NUCLEOTIDE SEQUENCE [LARGE SCALE GENOMIC DNA]</scope>
    <source>
        <strain evidence="3 4">ATCC 200175</strain>
    </source>
</reference>
<dbReference type="Pfam" id="PF20231">
    <property type="entry name" value="DUF6589"/>
    <property type="match status" value="1"/>
</dbReference>
<dbReference type="AlphaFoldDB" id="A0A0C9TGP6"/>
<protein>
    <submittedName>
        <fullName evidence="3">Unplaced genomic scaffold PAXINscaffold_994, whole genome shotgun sequence</fullName>
    </submittedName>
</protein>